<dbReference type="PROSITE" id="PS00107">
    <property type="entry name" value="PROTEIN_KINASE_ATP"/>
    <property type="match status" value="1"/>
</dbReference>
<comment type="caution">
    <text evidence="8">The sequence shown here is derived from an EMBL/GenBank/DDBJ whole genome shotgun (WGS) entry which is preliminary data.</text>
</comment>
<dbReference type="Proteomes" id="UP000037660">
    <property type="component" value="Unassembled WGS sequence"/>
</dbReference>
<accession>A0A0K8NVX0</accession>
<feature type="domain" description="Protein kinase" evidence="7">
    <location>
        <begin position="115"/>
        <end position="394"/>
    </location>
</feature>
<sequence length="708" mass="74319">MSSSSPSAEDPGPDLDGTVIRRVDAGALAAPAGSATAPASGPAAASGSPPSPAEAASTSAPAPAAQALPPAATPPRPAAAAPAPPGTGPAPAPAGRIAGTPSGNALPIGTRLGEFALTRVIGEGGFGIVYEARDTWLERRVALKEYMPAELAERSPDLRVASHPGEDEELFRKGLQSFINEAKILARFDHPSLVKVYRFWEANGTAYMVMPYYEGPTLQGALRALRQAPEEDWLLRLLDPLTHALAVIHEQQVYHRDISPDNILLLAPGGRPVLLDFGAARRVITDANQRAPTAIVKPGYAPIEQYSDMHYRQGPWSDVYALAAVLHYALTGRKPPAAVARLAGDAYVPLTRALAGQYSLPFLDAIDRALAVKPADRTPGMDALRAGLGLAPLPRGPDGRLRGAGTVVTPADDEDAPPTLSRLEAPTRHGDATPTQRLTRLLRPEDPRRRRWIAGIGGAALLAAGGLGWWAAQRRGEGLPAAEPALSGAADGSAGQAAAPAPAGPASAAVPPAPGPAVAAAAPAGPFSVLGEFERVRDAATPGFAVTVQWQRPRFSIKAQDVLAMNISSTRDGYVYVLVHTPDDVLFQYFPNDAVQGNTVRRFEIGSVPRRAVDPVTRRIHDGIVLTEPAGRGHVLVIVSSHPRDFDALVMRRESIYPVFPTGVEAVALREQAGDGRPIYLGRVVCPEGAPGCADEYGAAVQVFDIVP</sequence>
<keyword evidence="9" id="KW-1185">Reference proteome</keyword>
<dbReference type="PANTHER" id="PTHR43289:SF34">
    <property type="entry name" value="SERINE_THREONINE-PROTEIN KINASE YBDM-RELATED"/>
    <property type="match status" value="1"/>
</dbReference>
<dbReference type="InterPro" id="IPR011009">
    <property type="entry name" value="Kinase-like_dom_sf"/>
</dbReference>
<dbReference type="Gene3D" id="1.10.510.10">
    <property type="entry name" value="Transferase(Phosphotransferase) domain 1"/>
    <property type="match status" value="1"/>
</dbReference>
<keyword evidence="8" id="KW-0723">Serine/threonine-protein kinase</keyword>
<dbReference type="GO" id="GO:0005524">
    <property type="term" value="F:ATP binding"/>
    <property type="evidence" value="ECO:0007669"/>
    <property type="project" value="UniProtKB-UniRule"/>
</dbReference>
<feature type="region of interest" description="Disordered" evidence="6">
    <location>
        <begin position="407"/>
        <end position="433"/>
    </location>
</feature>
<feature type="region of interest" description="Disordered" evidence="6">
    <location>
        <begin position="1"/>
        <end position="102"/>
    </location>
</feature>
<dbReference type="Pfam" id="PF00069">
    <property type="entry name" value="Pkinase"/>
    <property type="match status" value="1"/>
</dbReference>
<dbReference type="PROSITE" id="PS50011">
    <property type="entry name" value="PROTEIN_KINASE_DOM"/>
    <property type="match status" value="1"/>
</dbReference>
<feature type="compositionally biased region" description="Pro residues" evidence="6">
    <location>
        <begin position="71"/>
        <end position="92"/>
    </location>
</feature>
<dbReference type="CDD" id="cd14014">
    <property type="entry name" value="STKc_PknB_like"/>
    <property type="match status" value="1"/>
</dbReference>
<evidence type="ECO:0000256" key="1">
    <source>
        <dbReference type="ARBA" id="ARBA00022679"/>
    </source>
</evidence>
<keyword evidence="2 5" id="KW-0547">Nucleotide-binding</keyword>
<evidence type="ECO:0000256" key="4">
    <source>
        <dbReference type="ARBA" id="ARBA00022840"/>
    </source>
</evidence>
<dbReference type="PROSITE" id="PS00109">
    <property type="entry name" value="PROTEIN_KINASE_TYR"/>
    <property type="match status" value="1"/>
</dbReference>
<keyword evidence="1 8" id="KW-0808">Transferase</keyword>
<proteinExistence type="predicted"/>
<dbReference type="InterPro" id="IPR017441">
    <property type="entry name" value="Protein_kinase_ATP_BS"/>
</dbReference>
<dbReference type="PANTHER" id="PTHR43289">
    <property type="entry name" value="MITOGEN-ACTIVATED PROTEIN KINASE KINASE KINASE 20-RELATED"/>
    <property type="match status" value="1"/>
</dbReference>
<keyword evidence="3 8" id="KW-0418">Kinase</keyword>
<dbReference type="EC" id="2.7.11.1" evidence="8"/>
<reference evidence="8 9" key="2">
    <citation type="journal article" date="2016" name="Science">
        <title>A bacterium that degrades and assimilates poly(ethylene terephthalate).</title>
        <authorList>
            <person name="Yoshida S."/>
            <person name="Hiraga K."/>
            <person name="Takehana T."/>
            <person name="Taniguchi I."/>
            <person name="Yamaji H."/>
            <person name="Maeda Y."/>
            <person name="Toyohara K."/>
            <person name="Miyamoto K."/>
            <person name="Kimura Y."/>
            <person name="Oda K."/>
        </authorList>
    </citation>
    <scope>NUCLEOTIDE SEQUENCE [LARGE SCALE GENOMIC DNA]</scope>
    <source>
        <strain evidence="9">NBRC 110686 / TISTR 2288 / 201-F6</strain>
    </source>
</reference>
<evidence type="ECO:0000259" key="7">
    <source>
        <dbReference type="PROSITE" id="PS50011"/>
    </source>
</evidence>
<reference evidence="9" key="1">
    <citation type="submission" date="2015-07" db="EMBL/GenBank/DDBJ databases">
        <title>Discovery of a poly(ethylene terephthalate assimilation.</title>
        <authorList>
            <person name="Yoshida S."/>
            <person name="Hiraga K."/>
            <person name="Takehana T."/>
            <person name="Taniguchi I."/>
            <person name="Yamaji H."/>
            <person name="Maeda Y."/>
            <person name="Toyohara K."/>
            <person name="Miyamoto K."/>
            <person name="Kimura Y."/>
            <person name="Oda K."/>
        </authorList>
    </citation>
    <scope>NUCLEOTIDE SEQUENCE [LARGE SCALE GENOMIC DNA]</scope>
    <source>
        <strain evidence="9">NBRC 110686 / TISTR 2288 / 201-F6</strain>
    </source>
</reference>
<organism evidence="8 9">
    <name type="scientific">Piscinibacter sakaiensis</name>
    <name type="common">Ideonella sakaiensis</name>
    <dbReference type="NCBI Taxonomy" id="1547922"/>
    <lineage>
        <taxon>Bacteria</taxon>
        <taxon>Pseudomonadati</taxon>
        <taxon>Pseudomonadota</taxon>
        <taxon>Betaproteobacteria</taxon>
        <taxon>Burkholderiales</taxon>
        <taxon>Sphaerotilaceae</taxon>
        <taxon>Piscinibacter</taxon>
    </lineage>
</organism>
<dbReference type="OrthoDB" id="8532199at2"/>
<dbReference type="InterPro" id="IPR008266">
    <property type="entry name" value="Tyr_kinase_AS"/>
</dbReference>
<evidence type="ECO:0000256" key="5">
    <source>
        <dbReference type="PROSITE-ProRule" id="PRU10141"/>
    </source>
</evidence>
<evidence type="ECO:0000256" key="2">
    <source>
        <dbReference type="ARBA" id="ARBA00022741"/>
    </source>
</evidence>
<evidence type="ECO:0000256" key="6">
    <source>
        <dbReference type="SAM" id="MobiDB-lite"/>
    </source>
</evidence>
<evidence type="ECO:0000313" key="8">
    <source>
        <dbReference type="EMBL" id="GAP34429.1"/>
    </source>
</evidence>
<evidence type="ECO:0000313" key="9">
    <source>
        <dbReference type="Proteomes" id="UP000037660"/>
    </source>
</evidence>
<dbReference type="InterPro" id="IPR025493">
    <property type="entry name" value="DUF4384"/>
</dbReference>
<dbReference type="SUPFAM" id="SSF56112">
    <property type="entry name" value="Protein kinase-like (PK-like)"/>
    <property type="match status" value="1"/>
</dbReference>
<gene>
    <name evidence="8" type="ORF">ISF6_4604</name>
</gene>
<feature type="compositionally biased region" description="Low complexity" evidence="6">
    <location>
        <begin position="484"/>
        <end position="510"/>
    </location>
</feature>
<protein>
    <submittedName>
        <fullName evidence="8">Serine/threonine protein kinase</fullName>
        <ecNumber evidence="8">2.7.11.1</ecNumber>
    </submittedName>
</protein>
<name>A0A0K8NVX0_PISS1</name>
<dbReference type="AlphaFoldDB" id="A0A0K8NVX0"/>
<dbReference type="GO" id="GO:0004674">
    <property type="term" value="F:protein serine/threonine kinase activity"/>
    <property type="evidence" value="ECO:0007669"/>
    <property type="project" value="UniProtKB-KW"/>
</dbReference>
<feature type="binding site" evidence="5">
    <location>
        <position position="144"/>
    </location>
    <ligand>
        <name>ATP</name>
        <dbReference type="ChEBI" id="CHEBI:30616"/>
    </ligand>
</feature>
<feature type="region of interest" description="Disordered" evidence="6">
    <location>
        <begin position="482"/>
        <end position="510"/>
    </location>
</feature>
<dbReference type="EMBL" id="BBYR01000007">
    <property type="protein sequence ID" value="GAP34429.1"/>
    <property type="molecule type" value="Genomic_DNA"/>
</dbReference>
<dbReference type="Pfam" id="PF14326">
    <property type="entry name" value="DUF4384"/>
    <property type="match status" value="1"/>
</dbReference>
<dbReference type="STRING" id="1547922.ISF6_4604"/>
<feature type="compositionally biased region" description="Low complexity" evidence="6">
    <location>
        <begin position="25"/>
        <end position="70"/>
    </location>
</feature>
<dbReference type="RefSeq" id="WP_054018552.1">
    <property type="nucleotide sequence ID" value="NZ_BBYR01000007.1"/>
</dbReference>
<evidence type="ECO:0000256" key="3">
    <source>
        <dbReference type="ARBA" id="ARBA00022777"/>
    </source>
</evidence>
<keyword evidence="4 5" id="KW-0067">ATP-binding</keyword>
<dbReference type="InterPro" id="IPR000719">
    <property type="entry name" value="Prot_kinase_dom"/>
</dbReference>